<dbReference type="RefSeq" id="WP_104438560.1">
    <property type="nucleotide sequence ID" value="NZ_PTJA01000012.1"/>
</dbReference>
<feature type="modified residue" description="4-aspartylphosphate" evidence="8">
    <location>
        <position position="56"/>
    </location>
</feature>
<feature type="domain" description="Response regulatory" evidence="10">
    <location>
        <begin position="6"/>
        <end position="120"/>
    </location>
</feature>
<dbReference type="GO" id="GO:0005829">
    <property type="term" value="C:cytosol"/>
    <property type="evidence" value="ECO:0007669"/>
    <property type="project" value="TreeGrafter"/>
</dbReference>
<dbReference type="Gene3D" id="6.10.250.690">
    <property type="match status" value="1"/>
</dbReference>
<evidence type="ECO:0000313" key="12">
    <source>
        <dbReference type="EMBL" id="PPK78853.1"/>
    </source>
</evidence>
<dbReference type="Pfam" id="PF00072">
    <property type="entry name" value="Response_reg"/>
    <property type="match status" value="1"/>
</dbReference>
<dbReference type="SMART" id="SM00448">
    <property type="entry name" value="REC"/>
    <property type="match status" value="1"/>
</dbReference>
<dbReference type="GO" id="GO:0006355">
    <property type="term" value="P:regulation of DNA-templated transcription"/>
    <property type="evidence" value="ECO:0007669"/>
    <property type="project" value="InterPro"/>
</dbReference>
<dbReference type="FunFam" id="1.10.10.10:FF:000018">
    <property type="entry name" value="DNA-binding response regulator ResD"/>
    <property type="match status" value="1"/>
</dbReference>
<dbReference type="PANTHER" id="PTHR48111">
    <property type="entry name" value="REGULATOR OF RPOS"/>
    <property type="match status" value="1"/>
</dbReference>
<dbReference type="GO" id="GO:0000976">
    <property type="term" value="F:transcription cis-regulatory region binding"/>
    <property type="evidence" value="ECO:0007669"/>
    <property type="project" value="TreeGrafter"/>
</dbReference>
<dbReference type="SMART" id="SM00862">
    <property type="entry name" value="Trans_reg_C"/>
    <property type="match status" value="1"/>
</dbReference>
<evidence type="ECO:0000256" key="8">
    <source>
        <dbReference type="PROSITE-ProRule" id="PRU00169"/>
    </source>
</evidence>
<protein>
    <recommendedName>
        <fullName evidence="1">Stage 0 sporulation protein A homolog</fullName>
    </recommendedName>
</protein>
<evidence type="ECO:0000313" key="13">
    <source>
        <dbReference type="Proteomes" id="UP000237749"/>
    </source>
</evidence>
<dbReference type="GO" id="GO:0032993">
    <property type="term" value="C:protein-DNA complex"/>
    <property type="evidence" value="ECO:0007669"/>
    <property type="project" value="TreeGrafter"/>
</dbReference>
<evidence type="ECO:0000259" key="11">
    <source>
        <dbReference type="PROSITE" id="PS51755"/>
    </source>
</evidence>
<dbReference type="PANTHER" id="PTHR48111:SF52">
    <property type="entry name" value="TRANSCRIPTIONAL REGULATORY PROTEIN YVRH"/>
    <property type="match status" value="1"/>
</dbReference>
<evidence type="ECO:0000256" key="2">
    <source>
        <dbReference type="ARBA" id="ARBA00022553"/>
    </source>
</evidence>
<dbReference type="InterPro" id="IPR011006">
    <property type="entry name" value="CheY-like_superfamily"/>
</dbReference>
<comment type="function">
    <text evidence="7">May play the central regulatory role in sporulation. It may be an element of the effector pathway responsible for the activation of sporulation genes in response to nutritional stress. Spo0A may act in concert with spo0H (a sigma factor) to control the expression of some genes that are critical to the sporulation process.</text>
</comment>
<keyword evidence="13" id="KW-1185">Reference proteome</keyword>
<dbReference type="PROSITE" id="PS50110">
    <property type="entry name" value="RESPONSE_REGULATORY"/>
    <property type="match status" value="1"/>
</dbReference>
<evidence type="ECO:0000256" key="3">
    <source>
        <dbReference type="ARBA" id="ARBA00023012"/>
    </source>
</evidence>
<dbReference type="CDD" id="cd00383">
    <property type="entry name" value="trans_reg_C"/>
    <property type="match status" value="1"/>
</dbReference>
<sequence length="236" mass="27308">MEINSKLLLVDDERDIVDLIQEVLQQDGFRDIKRAYSGLEALRICREFQPDVVVLDVMLPDLDGLEVCKKIREFSYCSILFLSSKNDDIDKILGLSCGGDDYITKPFSPRELVFRIKAQLRRQQYQASPCLGDREILNAGALTLNKESCRVYKSGQEIYLTGREFLLLSYLMENTDKIISKERLYEKVWGEYSSICDNTIMVHIRHIREKIEDTPSNPQQLITVKGLGYKLKKRTE</sequence>
<gene>
    <name evidence="12" type="ORF">BXY41_11212</name>
</gene>
<dbReference type="EMBL" id="PTJA01000012">
    <property type="protein sequence ID" value="PPK78853.1"/>
    <property type="molecule type" value="Genomic_DNA"/>
</dbReference>
<keyword evidence="4" id="KW-0805">Transcription regulation</keyword>
<feature type="DNA-binding region" description="OmpR/PhoB-type" evidence="9">
    <location>
        <begin position="134"/>
        <end position="233"/>
    </location>
</feature>
<dbReference type="PROSITE" id="PS51755">
    <property type="entry name" value="OMPR_PHOB"/>
    <property type="match status" value="1"/>
</dbReference>
<dbReference type="InterPro" id="IPR036388">
    <property type="entry name" value="WH-like_DNA-bd_sf"/>
</dbReference>
<dbReference type="OrthoDB" id="9790442at2"/>
<evidence type="ECO:0000256" key="4">
    <source>
        <dbReference type="ARBA" id="ARBA00023015"/>
    </source>
</evidence>
<proteinExistence type="predicted"/>
<evidence type="ECO:0000259" key="10">
    <source>
        <dbReference type="PROSITE" id="PS50110"/>
    </source>
</evidence>
<reference evidence="12 13" key="1">
    <citation type="submission" date="2018-02" db="EMBL/GenBank/DDBJ databases">
        <title>Genomic Encyclopedia of Archaeal and Bacterial Type Strains, Phase II (KMG-II): from individual species to whole genera.</title>
        <authorList>
            <person name="Goeker M."/>
        </authorList>
    </citation>
    <scope>NUCLEOTIDE SEQUENCE [LARGE SCALE GENOMIC DNA]</scope>
    <source>
        <strain evidence="12 13">DSM 3808</strain>
    </source>
</reference>
<name>A0A2S6HNA4_9FIRM</name>
<dbReference type="Gene3D" id="1.10.10.10">
    <property type="entry name" value="Winged helix-like DNA-binding domain superfamily/Winged helix DNA-binding domain"/>
    <property type="match status" value="1"/>
</dbReference>
<keyword evidence="2 8" id="KW-0597">Phosphoprotein</keyword>
<dbReference type="InterPro" id="IPR001867">
    <property type="entry name" value="OmpR/PhoB-type_DNA-bd"/>
</dbReference>
<dbReference type="InterPro" id="IPR016032">
    <property type="entry name" value="Sig_transdc_resp-reg_C-effctor"/>
</dbReference>
<evidence type="ECO:0000256" key="5">
    <source>
        <dbReference type="ARBA" id="ARBA00023125"/>
    </source>
</evidence>
<accession>A0A2S6HNA4</accession>
<dbReference type="InterPro" id="IPR039420">
    <property type="entry name" value="WalR-like"/>
</dbReference>
<evidence type="ECO:0000256" key="9">
    <source>
        <dbReference type="PROSITE-ProRule" id="PRU01091"/>
    </source>
</evidence>
<comment type="caution">
    <text evidence="12">The sequence shown here is derived from an EMBL/GenBank/DDBJ whole genome shotgun (WGS) entry which is preliminary data.</text>
</comment>
<dbReference type="SUPFAM" id="SSF52172">
    <property type="entry name" value="CheY-like"/>
    <property type="match status" value="1"/>
</dbReference>
<dbReference type="SUPFAM" id="SSF46894">
    <property type="entry name" value="C-terminal effector domain of the bipartite response regulators"/>
    <property type="match status" value="1"/>
</dbReference>
<evidence type="ECO:0000256" key="6">
    <source>
        <dbReference type="ARBA" id="ARBA00023163"/>
    </source>
</evidence>
<organism evidence="12 13">
    <name type="scientific">Lacrimispora xylanisolvens</name>
    <dbReference type="NCBI Taxonomy" id="384636"/>
    <lineage>
        <taxon>Bacteria</taxon>
        <taxon>Bacillati</taxon>
        <taxon>Bacillota</taxon>
        <taxon>Clostridia</taxon>
        <taxon>Lachnospirales</taxon>
        <taxon>Lachnospiraceae</taxon>
        <taxon>Lacrimispora</taxon>
    </lineage>
</organism>
<dbReference type="Proteomes" id="UP000237749">
    <property type="component" value="Unassembled WGS sequence"/>
</dbReference>
<dbReference type="CDD" id="cd17574">
    <property type="entry name" value="REC_OmpR"/>
    <property type="match status" value="1"/>
</dbReference>
<dbReference type="AlphaFoldDB" id="A0A2S6HNA4"/>
<dbReference type="Gene3D" id="3.40.50.2300">
    <property type="match status" value="1"/>
</dbReference>
<keyword evidence="5 9" id="KW-0238">DNA-binding</keyword>
<dbReference type="Pfam" id="PF00486">
    <property type="entry name" value="Trans_reg_C"/>
    <property type="match status" value="1"/>
</dbReference>
<dbReference type="GO" id="GO:0000156">
    <property type="term" value="F:phosphorelay response regulator activity"/>
    <property type="evidence" value="ECO:0007669"/>
    <property type="project" value="TreeGrafter"/>
</dbReference>
<keyword evidence="3" id="KW-0902">Two-component regulatory system</keyword>
<dbReference type="InterPro" id="IPR001789">
    <property type="entry name" value="Sig_transdc_resp-reg_receiver"/>
</dbReference>
<feature type="domain" description="OmpR/PhoB-type" evidence="11">
    <location>
        <begin position="134"/>
        <end position="233"/>
    </location>
</feature>
<keyword evidence="6" id="KW-0804">Transcription</keyword>
<evidence type="ECO:0000256" key="7">
    <source>
        <dbReference type="ARBA" id="ARBA00024867"/>
    </source>
</evidence>
<evidence type="ECO:0000256" key="1">
    <source>
        <dbReference type="ARBA" id="ARBA00018672"/>
    </source>
</evidence>